<accession>A0A5J4SZH4</accession>
<gene>
    <name evidence="4" type="ORF">EZS27_001877</name>
</gene>
<dbReference type="InterPro" id="IPR008979">
    <property type="entry name" value="Galactose-bd-like_sf"/>
</dbReference>
<evidence type="ECO:0000313" key="4">
    <source>
        <dbReference type="EMBL" id="KAA6350773.1"/>
    </source>
</evidence>
<dbReference type="AlphaFoldDB" id="A0A5J4SZH4"/>
<dbReference type="InterPro" id="IPR032164">
    <property type="entry name" value="DUF5000"/>
</dbReference>
<evidence type="ECO:0000259" key="1">
    <source>
        <dbReference type="Pfam" id="PF16323"/>
    </source>
</evidence>
<dbReference type="PROSITE" id="PS51257">
    <property type="entry name" value="PROKAR_LIPOPROTEIN"/>
    <property type="match status" value="1"/>
</dbReference>
<comment type="caution">
    <text evidence="4">The sequence shown here is derived from an EMBL/GenBank/DDBJ whole genome shotgun (WGS) entry which is preliminary data.</text>
</comment>
<feature type="domain" description="DUF4959" evidence="1">
    <location>
        <begin position="20"/>
        <end position="123"/>
    </location>
</feature>
<organism evidence="4">
    <name type="scientific">termite gut metagenome</name>
    <dbReference type="NCBI Taxonomy" id="433724"/>
    <lineage>
        <taxon>unclassified sequences</taxon>
        <taxon>metagenomes</taxon>
        <taxon>organismal metagenomes</taxon>
    </lineage>
</organism>
<reference evidence="4" key="1">
    <citation type="submission" date="2019-03" db="EMBL/GenBank/DDBJ databases">
        <title>Single cell metagenomics reveals metabolic interactions within the superorganism composed of flagellate Streblomastix strix and complex community of Bacteroidetes bacteria on its surface.</title>
        <authorList>
            <person name="Treitli S.C."/>
            <person name="Kolisko M."/>
            <person name="Husnik F."/>
            <person name="Keeling P."/>
            <person name="Hampl V."/>
        </authorList>
    </citation>
    <scope>NUCLEOTIDE SEQUENCE</scope>
    <source>
        <strain evidence="4">STM</strain>
    </source>
</reference>
<dbReference type="Pfam" id="PF16391">
    <property type="entry name" value="DUF5000"/>
    <property type="match status" value="1"/>
</dbReference>
<dbReference type="Gene3D" id="2.60.120.260">
    <property type="entry name" value="Galactose-binding domain-like"/>
    <property type="match status" value="1"/>
</dbReference>
<name>A0A5J4SZH4_9ZZZZ</name>
<protein>
    <recommendedName>
        <fullName evidence="5">DUF4959 domain-containing protein</fullName>
    </recommendedName>
</protein>
<dbReference type="Pfam" id="PF16323">
    <property type="entry name" value="DUF4959"/>
    <property type="match status" value="1"/>
</dbReference>
<dbReference type="Pfam" id="PF17166">
    <property type="entry name" value="DUF5126"/>
    <property type="match status" value="1"/>
</dbReference>
<sequence>MKNNCLYIVLAMILYLGLYACGDADVNDPRGSTAIPAQVTNVRVKNLGGSAVIFYDRPNDKNLKYIQAAYTLEDETERTFNASFYTDSVLVNGFPEAGEYEVKLYSVSYGETKSEPVTVLIHPTTPAYKVVLERGSIEATFGGLRFTSVDEAASDLSIIFLREDPDGWQEVGAYYTNKMVNLQHVIRKQQPVETRYAAYAGDRWGHKSDTIYATIIPWEEIEIPKGGWRAYRLPDDNYTLHSWSGSDVTLEKMWDGSVTNWNALFHSKTTDPIPQWFTFHLGKPYVFSRLVMNMRWDGGTNYTNFFTATSGMPKTFEVWATNEPDPLGGFDSWTRLESFNVLRADGTMRTHEEAARTQADLDMIRPGHNFDFPAGLPPYQYVRINILSTYGVNSVQIEELTFFGQNAQAE</sequence>
<dbReference type="InterPro" id="IPR033431">
    <property type="entry name" value="DUF5126"/>
</dbReference>
<feature type="domain" description="DUF5000" evidence="2">
    <location>
        <begin position="254"/>
        <end position="404"/>
    </location>
</feature>
<dbReference type="SUPFAM" id="SSF49785">
    <property type="entry name" value="Galactose-binding domain-like"/>
    <property type="match status" value="1"/>
</dbReference>
<evidence type="ECO:0000259" key="2">
    <source>
        <dbReference type="Pfam" id="PF16391"/>
    </source>
</evidence>
<feature type="domain" description="DUF5126" evidence="3">
    <location>
        <begin position="125"/>
        <end position="225"/>
    </location>
</feature>
<evidence type="ECO:0008006" key="5">
    <source>
        <dbReference type="Google" id="ProtNLM"/>
    </source>
</evidence>
<proteinExistence type="predicted"/>
<dbReference type="EMBL" id="SNRY01000023">
    <property type="protein sequence ID" value="KAA6350773.1"/>
    <property type="molecule type" value="Genomic_DNA"/>
</dbReference>
<evidence type="ECO:0000259" key="3">
    <source>
        <dbReference type="Pfam" id="PF17166"/>
    </source>
</evidence>
<dbReference type="InterPro" id="IPR032527">
    <property type="entry name" value="DUF4959"/>
</dbReference>